<dbReference type="InterPro" id="IPR030802">
    <property type="entry name" value="Permease_MalE"/>
</dbReference>
<dbReference type="PANTHER" id="PTHR30188:SF13">
    <property type="entry name" value="CONSERVED HYPOTHETICAL INTEGRAL MEMBRANE PROTEIN YRBE3B"/>
    <property type="match status" value="1"/>
</dbReference>
<dbReference type="GO" id="GO:0005548">
    <property type="term" value="F:phospholipid transporter activity"/>
    <property type="evidence" value="ECO:0007669"/>
    <property type="project" value="TreeGrafter"/>
</dbReference>
<feature type="transmembrane region" description="Helical" evidence="2">
    <location>
        <begin position="280"/>
        <end position="298"/>
    </location>
</feature>
<feature type="region of interest" description="Disordered" evidence="1">
    <location>
        <begin position="1"/>
        <end position="33"/>
    </location>
</feature>
<organism evidence="3 4">
    <name type="scientific">Nocardioides marmoriginsengisoli</name>
    <dbReference type="NCBI Taxonomy" id="661483"/>
    <lineage>
        <taxon>Bacteria</taxon>
        <taxon>Bacillati</taxon>
        <taxon>Actinomycetota</taxon>
        <taxon>Actinomycetes</taxon>
        <taxon>Propionibacteriales</taxon>
        <taxon>Nocardioidaceae</taxon>
        <taxon>Nocardioides</taxon>
    </lineage>
</organism>
<dbReference type="Proteomes" id="UP000267128">
    <property type="component" value="Unassembled WGS sequence"/>
</dbReference>
<evidence type="ECO:0000256" key="2">
    <source>
        <dbReference type="SAM" id="Phobius"/>
    </source>
</evidence>
<dbReference type="GO" id="GO:0043190">
    <property type="term" value="C:ATP-binding cassette (ABC) transporter complex"/>
    <property type="evidence" value="ECO:0007669"/>
    <property type="project" value="InterPro"/>
</dbReference>
<dbReference type="PANTHER" id="PTHR30188">
    <property type="entry name" value="ABC TRANSPORTER PERMEASE PROTEIN-RELATED"/>
    <property type="match status" value="1"/>
</dbReference>
<feature type="transmembrane region" description="Helical" evidence="2">
    <location>
        <begin position="182"/>
        <end position="206"/>
    </location>
</feature>
<keyword evidence="2" id="KW-1133">Transmembrane helix</keyword>
<evidence type="ECO:0000313" key="4">
    <source>
        <dbReference type="Proteomes" id="UP000267128"/>
    </source>
</evidence>
<evidence type="ECO:0000313" key="3">
    <source>
        <dbReference type="EMBL" id="RNL62422.1"/>
    </source>
</evidence>
<evidence type="ECO:0000256" key="1">
    <source>
        <dbReference type="SAM" id="MobiDB-lite"/>
    </source>
</evidence>
<proteinExistence type="predicted"/>
<gene>
    <name evidence="3" type="ORF">EFK50_11660</name>
</gene>
<keyword evidence="2" id="KW-0812">Transmembrane</keyword>
<feature type="transmembrane region" description="Helical" evidence="2">
    <location>
        <begin position="86"/>
        <end position="108"/>
    </location>
</feature>
<dbReference type="AlphaFoldDB" id="A0A3N0CG23"/>
<feature type="transmembrane region" description="Helical" evidence="2">
    <location>
        <begin position="236"/>
        <end position="259"/>
    </location>
</feature>
<protein>
    <submittedName>
        <fullName evidence="3">ABC transporter permease</fullName>
    </submittedName>
</protein>
<dbReference type="OrthoDB" id="3745645at2"/>
<dbReference type="Pfam" id="PF02405">
    <property type="entry name" value="MlaE"/>
    <property type="match status" value="1"/>
</dbReference>
<dbReference type="EMBL" id="RJSE01000007">
    <property type="protein sequence ID" value="RNL62422.1"/>
    <property type="molecule type" value="Genomic_DNA"/>
</dbReference>
<sequence>MADNAVFAEPSFPPELPAPRRRAQRPPARTQGRAAALLSRPVDRVVNLGADLRFYGSVLGQIPATLKSYPKEVLRLLSEVSFGSGALAVIGGTIGVMLGLTLAVGFVVGIQGYAALDQIGAAALNGFISAYFNTREVAPMVAALALSATVGSGFTAQLGAMRINEEVDALRAMAVSPVPYLITTRVIAGFVAIIPLYVVGLLTSYAGSRLITVLVYGQSPGTYDHYFNLFLPPVDILLSFFKVLFFSVIIILVHCRMGYQATGGPAGVGVAVGRAVRRSLVTVAVLDLVLSMALWGASTTVRIAG</sequence>
<keyword evidence="2" id="KW-0472">Membrane</keyword>
<comment type="caution">
    <text evidence="3">The sequence shown here is derived from an EMBL/GenBank/DDBJ whole genome shotgun (WGS) entry which is preliminary data.</text>
</comment>
<accession>A0A3N0CG23</accession>
<name>A0A3N0CG23_9ACTN</name>
<keyword evidence="4" id="KW-1185">Reference proteome</keyword>
<reference evidence="3 4" key="1">
    <citation type="submission" date="2018-11" db="EMBL/GenBank/DDBJ databases">
        <authorList>
            <person name="Li F."/>
        </authorList>
    </citation>
    <scope>NUCLEOTIDE SEQUENCE [LARGE SCALE GENOMIC DNA]</scope>
    <source>
        <strain evidence="3 4">Gsoil 097</strain>
    </source>
</reference>
<dbReference type="RefSeq" id="WP_123227718.1">
    <property type="nucleotide sequence ID" value="NZ_RJSE01000007.1"/>
</dbReference>